<dbReference type="Gene3D" id="3.20.20.70">
    <property type="entry name" value="Aldolase class I"/>
    <property type="match status" value="1"/>
</dbReference>
<protein>
    <submittedName>
        <fullName evidence="6">Putative radical SAM protein</fullName>
    </submittedName>
</protein>
<keyword evidence="1" id="KW-0949">S-adenosyl-L-methionine</keyword>
<dbReference type="Proteomes" id="UP000593835">
    <property type="component" value="Segment"/>
</dbReference>
<accession>A0A7L8ZJ89</accession>
<evidence type="ECO:0000256" key="3">
    <source>
        <dbReference type="ARBA" id="ARBA00023004"/>
    </source>
</evidence>
<keyword evidence="3" id="KW-0408">Iron</keyword>
<dbReference type="GO" id="GO:0046872">
    <property type="term" value="F:metal ion binding"/>
    <property type="evidence" value="ECO:0007669"/>
    <property type="project" value="UniProtKB-KW"/>
</dbReference>
<dbReference type="GO" id="GO:0051536">
    <property type="term" value="F:iron-sulfur cluster binding"/>
    <property type="evidence" value="ECO:0007669"/>
    <property type="project" value="UniProtKB-KW"/>
</dbReference>
<dbReference type="CDD" id="cd01335">
    <property type="entry name" value="Radical_SAM"/>
    <property type="match status" value="1"/>
</dbReference>
<evidence type="ECO:0000256" key="1">
    <source>
        <dbReference type="ARBA" id="ARBA00022691"/>
    </source>
</evidence>
<gene>
    <name evidence="6" type="ORF">F379_043</name>
</gene>
<organism evidence="6 7">
    <name type="scientific">Campylobacter phage F379</name>
    <dbReference type="NCBI Taxonomy" id="2776767"/>
    <lineage>
        <taxon>Viruses</taxon>
        <taxon>Duplodnaviria</taxon>
        <taxon>Heunggongvirae</taxon>
        <taxon>Uroviricota</taxon>
        <taxon>Caudoviricetes</taxon>
        <taxon>Connertonviridae</taxon>
        <taxon>Firehammervirus</taxon>
        <taxon>Firehammervirus F379</taxon>
    </lineage>
</organism>
<evidence type="ECO:0000256" key="4">
    <source>
        <dbReference type="ARBA" id="ARBA00023014"/>
    </source>
</evidence>
<name>A0A7L8ZJ89_9CAUD</name>
<dbReference type="InterPro" id="IPR058240">
    <property type="entry name" value="rSAM_sf"/>
</dbReference>
<evidence type="ECO:0000256" key="2">
    <source>
        <dbReference type="ARBA" id="ARBA00022723"/>
    </source>
</evidence>
<sequence length="336" mass="39082">MNKIDFSGSECSYEKLLNGTLEFEGIRAAIMTTDKCCFSCEYCCNSGFTDFNAAKNTKSEADLKCFNLVKAIFPRLKSAVLCGGEPLMCDYLYDYLDLFKDLKDVTILTNLLYIKDHYKRLKEYRNLDLVTTYHASQINSNQYIERLKYFLDIDLPKEVKLFFNHKKPDLIERTQNVKDFLESQGFTNIICTHISGFGFSNPNKNVAGVDLNADRDYVMISQGTKKYMNESEFASQNYLGMVCNGLRLHVYPDRIIENCSRKTLTVEEVLKLKDYQVCKFKSCNVGMCLNYFNKYNVKYLKNINFNCITPQIDYDEETIKILDCLNFYGVEDYEKY</sequence>
<keyword evidence="4" id="KW-0411">Iron-sulfur</keyword>
<evidence type="ECO:0000313" key="7">
    <source>
        <dbReference type="Proteomes" id="UP000593835"/>
    </source>
</evidence>
<reference evidence="6 7" key="1">
    <citation type="submission" date="2020-08" db="EMBL/GenBank/DDBJ databases">
        <authorList>
            <person name="Sorensen M.C.H."/>
        </authorList>
    </citation>
    <scope>NUCLEOTIDE SEQUENCE [LARGE SCALE GENOMIC DNA]</scope>
</reference>
<dbReference type="InterPro" id="IPR007197">
    <property type="entry name" value="rSAM"/>
</dbReference>
<keyword evidence="2" id="KW-0479">Metal-binding</keyword>
<dbReference type="EMBL" id="MT932329">
    <property type="protein sequence ID" value="QOI69329.1"/>
    <property type="molecule type" value="Genomic_DNA"/>
</dbReference>
<proteinExistence type="predicted"/>
<dbReference type="SUPFAM" id="SSF102114">
    <property type="entry name" value="Radical SAM enzymes"/>
    <property type="match status" value="1"/>
</dbReference>
<evidence type="ECO:0000259" key="5">
    <source>
        <dbReference type="Pfam" id="PF04055"/>
    </source>
</evidence>
<dbReference type="Pfam" id="PF04055">
    <property type="entry name" value="Radical_SAM"/>
    <property type="match status" value="1"/>
</dbReference>
<evidence type="ECO:0000313" key="6">
    <source>
        <dbReference type="EMBL" id="QOI69329.1"/>
    </source>
</evidence>
<feature type="domain" description="Radical SAM core" evidence="5">
    <location>
        <begin position="32"/>
        <end position="130"/>
    </location>
</feature>
<keyword evidence="7" id="KW-1185">Reference proteome</keyword>
<dbReference type="GO" id="GO:0003824">
    <property type="term" value="F:catalytic activity"/>
    <property type="evidence" value="ECO:0007669"/>
    <property type="project" value="InterPro"/>
</dbReference>
<dbReference type="InterPro" id="IPR013785">
    <property type="entry name" value="Aldolase_TIM"/>
</dbReference>
<dbReference type="SFLD" id="SFLDS00029">
    <property type="entry name" value="Radical_SAM"/>
    <property type="match status" value="1"/>
</dbReference>